<evidence type="ECO:0000256" key="1">
    <source>
        <dbReference type="SAM" id="MobiDB-lite"/>
    </source>
</evidence>
<keyword evidence="2" id="KW-1133">Transmembrane helix</keyword>
<reference evidence="3 4" key="1">
    <citation type="submission" date="2014-11" db="EMBL/GenBank/DDBJ databases">
        <authorList>
            <person name="Wibberg Daniel"/>
        </authorList>
    </citation>
    <scope>NUCLEOTIDE SEQUENCE [LARGE SCALE GENOMIC DNA]</scope>
    <source>
        <strain evidence="3">Rhizoctonia solani AG1-IB 7/3/14</strain>
    </source>
</reference>
<evidence type="ECO:0000256" key="2">
    <source>
        <dbReference type="SAM" id="Phobius"/>
    </source>
</evidence>
<dbReference type="EMBL" id="LN679124">
    <property type="protein sequence ID" value="CEL56802.1"/>
    <property type="molecule type" value="Genomic_DNA"/>
</dbReference>
<evidence type="ECO:0000313" key="3">
    <source>
        <dbReference type="EMBL" id="CEL56802.1"/>
    </source>
</evidence>
<feature type="region of interest" description="Disordered" evidence="1">
    <location>
        <begin position="249"/>
        <end position="271"/>
    </location>
</feature>
<evidence type="ECO:0000313" key="4">
    <source>
        <dbReference type="Proteomes" id="UP000059188"/>
    </source>
</evidence>
<feature type="transmembrane region" description="Helical" evidence="2">
    <location>
        <begin position="76"/>
        <end position="98"/>
    </location>
</feature>
<dbReference type="OrthoDB" id="3187732at2759"/>
<dbReference type="Proteomes" id="UP000059188">
    <property type="component" value="Unassembled WGS sequence"/>
</dbReference>
<dbReference type="AlphaFoldDB" id="A0A0B7FKU9"/>
<gene>
    <name evidence="3" type="ORF">RSOLAG1IB_08104</name>
</gene>
<protein>
    <submittedName>
        <fullName evidence="3">Uncharacterized protein</fullName>
    </submittedName>
</protein>
<organism evidence="3 4">
    <name type="scientific">Thanatephorus cucumeris (strain AG1-IB / isolate 7/3/14)</name>
    <name type="common">Lettuce bottom rot fungus</name>
    <name type="synonym">Rhizoctonia solani</name>
    <dbReference type="NCBI Taxonomy" id="1108050"/>
    <lineage>
        <taxon>Eukaryota</taxon>
        <taxon>Fungi</taxon>
        <taxon>Dikarya</taxon>
        <taxon>Basidiomycota</taxon>
        <taxon>Agaricomycotina</taxon>
        <taxon>Agaricomycetes</taxon>
        <taxon>Cantharellales</taxon>
        <taxon>Ceratobasidiaceae</taxon>
        <taxon>Rhizoctonia</taxon>
        <taxon>Rhizoctonia solani AG-1</taxon>
    </lineage>
</organism>
<keyword evidence="2" id="KW-0812">Transmembrane</keyword>
<accession>A0A0B7FKU9</accession>
<keyword evidence="4" id="KW-1185">Reference proteome</keyword>
<keyword evidence="2" id="KW-0472">Membrane</keyword>
<proteinExistence type="predicted"/>
<sequence length="332" mass="35938">MINLTNDFKRSLGSKGATNPTTITSFVPVTATANFVETTDGHVVTHTASEVYSSAIVYTTIIIIESKGFPRNKIPLVIGLALGLTFLITLPIVLWLILRYRRRPAQSANKIRPLYTGPEGDRRSSVLDLVPLNDPVAGPHMAPASPMSGNSRRTWIVADGEKRLVITQDSPQSTIPGTHPDPFADPFAPDSPRYIRQHSIIVDRHSPNASSHNISHINLLSASPSTSAISLGGPLSRDISDMDMPMSPAPARERFGGKQQGRRSNYSEHSENVGEDIALRMIVPGRAVDIGSLGRGHVPDVDENGLLPPDYLQATQSILPQQLSQAGSSPRR</sequence>
<name>A0A0B7FKU9_THACB</name>